<dbReference type="VEuPathDB" id="TriTrypDB:ECC02_012328"/>
<keyword evidence="2" id="KW-1133">Transmembrane helix</keyword>
<dbReference type="Proteomes" id="UP000246078">
    <property type="component" value="Unassembled WGS sequence"/>
</dbReference>
<evidence type="ECO:0000313" key="3">
    <source>
        <dbReference type="EMBL" id="PWU85479.1"/>
    </source>
</evidence>
<evidence type="ECO:0000256" key="1">
    <source>
        <dbReference type="SAM" id="MobiDB-lite"/>
    </source>
</evidence>
<dbReference type="Pfam" id="PF07344">
    <property type="entry name" value="Amastin"/>
    <property type="match status" value="1"/>
</dbReference>
<dbReference type="AlphaFoldDB" id="A0A2V2UN21"/>
<dbReference type="PANTHER" id="PTHR33297">
    <property type="entry name" value="AMASTIN-LIKE SURFACE PROTEIN-LIKE PROTEIN-RELATED"/>
    <property type="match status" value="1"/>
</dbReference>
<keyword evidence="2" id="KW-0812">Transmembrane</keyword>
<feature type="region of interest" description="Disordered" evidence="1">
    <location>
        <begin position="1"/>
        <end position="53"/>
    </location>
</feature>
<proteinExistence type="predicted"/>
<accession>A0A2V2UN21</accession>
<sequence length="387" mass="42036">MSFLPDRDHGEEEVCDSEHTAPPPQEQRQLPPVAAASSVPLRPRVSHEEPLTATCDAQAAVSRAGGAGDGGGNVKVRKLRIFDDITTTTSSSEMSGRHVSTIKGHSVLRHALPPPRESDIAEQNMSSTVAPTQPSSSTQVAPEAVAAPVSLHQVEISVSNRAGDAPVAPAEVRSSRGPEGRAWRGSPPGSRGDAHGEYTVVSMSKKFSEKIEEFWEFGTQADTHVLVMFVSSVLSFVLTVVAAPLSQLDMVWGACYTYWGYKENCDSLIYNNRTPFITCDPVRKRLQAGAAFSMMTVAFLFVAVVCSGLLLRQNLLKLRFFTLLVLTIALVFQMLSWALVASILGARYCEDRSLPRTTTYGVAFGMSLTSWFFIIIGALACIVPYFY</sequence>
<keyword evidence="2" id="KW-0472">Membrane</keyword>
<dbReference type="InterPro" id="IPR009944">
    <property type="entry name" value="Amastin"/>
</dbReference>
<name>A0A2V2UN21_TRYCR</name>
<evidence type="ECO:0000256" key="2">
    <source>
        <dbReference type="SAM" id="Phobius"/>
    </source>
</evidence>
<dbReference type="VEuPathDB" id="TriTrypDB:TCDM_09278"/>
<comment type="caution">
    <text evidence="3">The sequence shown here is derived from an EMBL/GenBank/DDBJ whole genome shotgun (WGS) entry which is preliminary data.</text>
</comment>
<dbReference type="VEuPathDB" id="TriTrypDB:Tc_MARK_1197"/>
<reference evidence="3 4" key="1">
    <citation type="journal article" date="2018" name="Microb. Genom.">
        <title>Expanding an expanded genome: long-read sequencing of Trypanosoma cruzi.</title>
        <authorList>
            <person name="Berna L."/>
            <person name="Rodriguez M."/>
            <person name="Chiribao M.L."/>
            <person name="Parodi-Talice A."/>
            <person name="Pita S."/>
            <person name="Rijo G."/>
            <person name="Alvarez-Valin F."/>
            <person name="Robello C."/>
        </authorList>
    </citation>
    <scope>NUCLEOTIDE SEQUENCE [LARGE SCALE GENOMIC DNA]</scope>
    <source>
        <strain evidence="3 4">TCC</strain>
    </source>
</reference>
<feature type="compositionally biased region" description="Polar residues" evidence="1">
    <location>
        <begin position="121"/>
        <end position="136"/>
    </location>
</feature>
<feature type="transmembrane region" description="Helical" evidence="2">
    <location>
        <begin position="290"/>
        <end position="311"/>
    </location>
</feature>
<dbReference type="VEuPathDB" id="TriTrypDB:TcBrA4_0080030"/>
<dbReference type="VEuPathDB" id="TriTrypDB:TCSYLVIO_002506"/>
<dbReference type="VEuPathDB" id="TriTrypDB:C3747_618g4"/>
<dbReference type="PANTHER" id="PTHR33297:SF6">
    <property type="entry name" value="AMASTIN-LIKE PROTEIN"/>
    <property type="match status" value="1"/>
</dbReference>
<feature type="compositionally biased region" description="Basic and acidic residues" evidence="1">
    <location>
        <begin position="173"/>
        <end position="182"/>
    </location>
</feature>
<feature type="region of interest" description="Disordered" evidence="1">
    <location>
        <begin position="163"/>
        <end position="195"/>
    </location>
</feature>
<evidence type="ECO:0000313" key="4">
    <source>
        <dbReference type="Proteomes" id="UP000246078"/>
    </source>
</evidence>
<feature type="transmembrane region" description="Helical" evidence="2">
    <location>
        <begin position="323"/>
        <end position="344"/>
    </location>
</feature>
<feature type="region of interest" description="Disordered" evidence="1">
    <location>
        <begin position="117"/>
        <end position="136"/>
    </location>
</feature>
<organism evidence="3 4">
    <name type="scientific">Trypanosoma cruzi</name>
    <dbReference type="NCBI Taxonomy" id="5693"/>
    <lineage>
        <taxon>Eukaryota</taxon>
        <taxon>Discoba</taxon>
        <taxon>Euglenozoa</taxon>
        <taxon>Kinetoplastea</taxon>
        <taxon>Metakinetoplastina</taxon>
        <taxon>Trypanosomatida</taxon>
        <taxon>Trypanosomatidae</taxon>
        <taxon>Trypanosoma</taxon>
        <taxon>Schizotrypanum</taxon>
    </lineage>
</organism>
<dbReference type="EMBL" id="PRFC01000618">
    <property type="protein sequence ID" value="PWU85479.1"/>
    <property type="molecule type" value="Genomic_DNA"/>
</dbReference>
<dbReference type="VEuPathDB" id="TriTrypDB:TcYC6_0013650"/>
<feature type="compositionally biased region" description="Basic and acidic residues" evidence="1">
    <location>
        <begin position="1"/>
        <end position="19"/>
    </location>
</feature>
<feature type="transmembrane region" description="Helical" evidence="2">
    <location>
        <begin position="364"/>
        <end position="386"/>
    </location>
</feature>
<dbReference type="VEuPathDB" id="TriTrypDB:BCY84_17872"/>
<dbReference type="VEuPathDB" id="TriTrypDB:TcCL_Unassigned01018"/>
<dbReference type="VEuPathDB" id="TriTrypDB:C4B63_6g548"/>
<dbReference type="VEuPathDB" id="TriTrypDB:TcG_08144"/>
<feature type="transmembrane region" description="Helical" evidence="2">
    <location>
        <begin position="225"/>
        <end position="243"/>
    </location>
</feature>
<protein>
    <submittedName>
        <fullName evidence="3">Putative amastin</fullName>
    </submittedName>
</protein>
<gene>
    <name evidence="3" type="ORF">C3747_618g4</name>
</gene>